<dbReference type="Pfam" id="PF08205">
    <property type="entry name" value="C2-set_2"/>
    <property type="match status" value="1"/>
</dbReference>
<dbReference type="InterPro" id="IPR036179">
    <property type="entry name" value="Ig-like_dom_sf"/>
</dbReference>
<dbReference type="SUPFAM" id="SSF48726">
    <property type="entry name" value="Immunoglobulin"/>
    <property type="match status" value="2"/>
</dbReference>
<evidence type="ECO:0000256" key="2">
    <source>
        <dbReference type="ARBA" id="ARBA00023136"/>
    </source>
</evidence>
<comment type="subcellular location">
    <subcellularLocation>
        <location evidence="1">Membrane</location>
        <topology evidence="1">Single-pass membrane protein</topology>
    </subcellularLocation>
</comment>
<accession>A0ABR1B9V9</accession>
<keyword evidence="6" id="KW-1185">Reference proteome</keyword>
<proteinExistence type="predicted"/>
<organism evidence="5 6">
    <name type="scientific">Polyplax serrata</name>
    <name type="common">Common mouse louse</name>
    <dbReference type="NCBI Taxonomy" id="468196"/>
    <lineage>
        <taxon>Eukaryota</taxon>
        <taxon>Metazoa</taxon>
        <taxon>Ecdysozoa</taxon>
        <taxon>Arthropoda</taxon>
        <taxon>Hexapoda</taxon>
        <taxon>Insecta</taxon>
        <taxon>Pterygota</taxon>
        <taxon>Neoptera</taxon>
        <taxon>Paraneoptera</taxon>
        <taxon>Psocodea</taxon>
        <taxon>Troctomorpha</taxon>
        <taxon>Phthiraptera</taxon>
        <taxon>Anoplura</taxon>
        <taxon>Polyplacidae</taxon>
        <taxon>Polyplax</taxon>
    </lineage>
</organism>
<evidence type="ECO:0000313" key="6">
    <source>
        <dbReference type="Proteomes" id="UP001359485"/>
    </source>
</evidence>
<dbReference type="SMART" id="SM00409">
    <property type="entry name" value="IG"/>
    <property type="match status" value="2"/>
</dbReference>
<dbReference type="Gene3D" id="2.60.40.10">
    <property type="entry name" value="Immunoglobulins"/>
    <property type="match status" value="2"/>
</dbReference>
<reference evidence="5 6" key="1">
    <citation type="submission" date="2023-09" db="EMBL/GenBank/DDBJ databases">
        <title>Genomes of two closely related lineages of the louse Polyplax serrata with different host specificities.</title>
        <authorList>
            <person name="Martinu J."/>
            <person name="Tarabai H."/>
            <person name="Stefka J."/>
            <person name="Hypsa V."/>
        </authorList>
    </citation>
    <scope>NUCLEOTIDE SEQUENCE [LARGE SCALE GENOMIC DNA]</scope>
    <source>
        <strain evidence="5">98ZLc_SE</strain>
    </source>
</reference>
<protein>
    <recommendedName>
        <fullName evidence="4">Ig-like domain-containing protein</fullName>
    </recommendedName>
</protein>
<dbReference type="SMART" id="SM00408">
    <property type="entry name" value="IGc2"/>
    <property type="match status" value="1"/>
</dbReference>
<evidence type="ECO:0000256" key="3">
    <source>
        <dbReference type="ARBA" id="ARBA00023157"/>
    </source>
</evidence>
<feature type="domain" description="Ig-like" evidence="4">
    <location>
        <begin position="156"/>
        <end position="248"/>
    </location>
</feature>
<dbReference type="PROSITE" id="PS50835">
    <property type="entry name" value="IG_LIKE"/>
    <property type="match status" value="2"/>
</dbReference>
<dbReference type="InterPro" id="IPR003599">
    <property type="entry name" value="Ig_sub"/>
</dbReference>
<name>A0ABR1B9V9_POLSC</name>
<evidence type="ECO:0000313" key="5">
    <source>
        <dbReference type="EMBL" id="KAK6635959.1"/>
    </source>
</evidence>
<dbReference type="Proteomes" id="UP001359485">
    <property type="component" value="Unassembled WGS sequence"/>
</dbReference>
<dbReference type="PANTHER" id="PTHR23278">
    <property type="entry name" value="SIDESTEP PROTEIN"/>
    <property type="match status" value="1"/>
</dbReference>
<feature type="domain" description="Ig-like" evidence="4">
    <location>
        <begin position="57"/>
        <end position="151"/>
    </location>
</feature>
<dbReference type="PANTHER" id="PTHR23278:SF19">
    <property type="entry name" value="OBSCURIN"/>
    <property type="match status" value="1"/>
</dbReference>
<dbReference type="InterPro" id="IPR007110">
    <property type="entry name" value="Ig-like_dom"/>
</dbReference>
<dbReference type="InterPro" id="IPR003598">
    <property type="entry name" value="Ig_sub2"/>
</dbReference>
<comment type="caution">
    <text evidence="5">The sequence shown here is derived from an EMBL/GenBank/DDBJ whole genome shotgun (WGS) entry which is preliminary data.</text>
</comment>
<evidence type="ECO:0000259" key="4">
    <source>
        <dbReference type="PROSITE" id="PS50835"/>
    </source>
</evidence>
<keyword evidence="2" id="KW-0472">Membrane</keyword>
<dbReference type="Pfam" id="PF13927">
    <property type="entry name" value="Ig_3"/>
    <property type="match status" value="1"/>
</dbReference>
<dbReference type="EMBL" id="JAWJWF010000003">
    <property type="protein sequence ID" value="KAK6635959.1"/>
    <property type="molecule type" value="Genomic_DNA"/>
</dbReference>
<sequence length="256" mass="28615">MSRPNPKSGTGAFERICQPYLFGGGINRFFATWCRRERRGRAVSLREPNEKETPIKPVLVSILSSNNPLSADRSYELTCQSVGSRPPAKITWWMDNKLLDNYSEEISPDGNITTSILTFSPRVEDHDRSLICRADNNLVKAGAEEDSIKLNVFYIPIVELELGSNLDPNDIEEEDDVYFECKIQANPQAYKVTWKHNGLPLQHSLKSGIILGNRALALQSVTRQQAGAYSCVASNVEGDGDSNVVILNVMCEYAFR</sequence>
<keyword evidence="3" id="KW-1015">Disulfide bond</keyword>
<gene>
    <name evidence="5" type="ORF">RUM44_001214</name>
</gene>
<dbReference type="InterPro" id="IPR013162">
    <property type="entry name" value="CD80_C2-set"/>
</dbReference>
<dbReference type="InterPro" id="IPR013783">
    <property type="entry name" value="Ig-like_fold"/>
</dbReference>
<evidence type="ECO:0000256" key="1">
    <source>
        <dbReference type="ARBA" id="ARBA00004167"/>
    </source>
</evidence>